<dbReference type="SUPFAM" id="SSF54909">
    <property type="entry name" value="Dimeric alpha+beta barrel"/>
    <property type="match status" value="1"/>
</dbReference>
<dbReference type="Pfam" id="PF07978">
    <property type="entry name" value="NIPSNAP"/>
    <property type="match status" value="1"/>
</dbReference>
<reference evidence="3" key="1">
    <citation type="journal article" date="2014" name="Int. J. Syst. Evol. Microbiol.">
        <title>Complete genome sequence of Corynebacterium casei LMG S-19264T (=DSM 44701T), isolated from a smear-ripened cheese.</title>
        <authorList>
            <consortium name="US DOE Joint Genome Institute (JGI-PGF)"/>
            <person name="Walter F."/>
            <person name="Albersmeier A."/>
            <person name="Kalinowski J."/>
            <person name="Ruckert C."/>
        </authorList>
    </citation>
    <scope>NUCLEOTIDE SEQUENCE</scope>
    <source>
        <strain evidence="3">KCTC 42650</strain>
    </source>
</reference>
<gene>
    <name evidence="3" type="ORF">GCM10017056_44620</name>
</gene>
<protein>
    <submittedName>
        <fullName evidence="3">NIPSNAP family protein</fullName>
    </submittedName>
</protein>
<comment type="caution">
    <text evidence="3">The sequence shown here is derived from an EMBL/GenBank/DDBJ whole genome shotgun (WGS) entry which is preliminary data.</text>
</comment>
<dbReference type="Gene3D" id="3.30.70.100">
    <property type="match status" value="1"/>
</dbReference>
<accession>A0A8J3M9K8</accession>
<dbReference type="InterPro" id="IPR011008">
    <property type="entry name" value="Dimeric_a/b-barrel"/>
</dbReference>
<dbReference type="InterPro" id="IPR012577">
    <property type="entry name" value="NIPSNAP"/>
</dbReference>
<dbReference type="InterPro" id="IPR051557">
    <property type="entry name" value="NipSnap_domain"/>
</dbReference>
<proteinExistence type="inferred from homology"/>
<evidence type="ECO:0000259" key="2">
    <source>
        <dbReference type="Pfam" id="PF07978"/>
    </source>
</evidence>
<feature type="domain" description="NIPSNAP" evidence="2">
    <location>
        <begin position="4"/>
        <end position="101"/>
    </location>
</feature>
<dbReference type="PANTHER" id="PTHR21017:SF17">
    <property type="entry name" value="PROTEIN NIPSNAP"/>
    <property type="match status" value="1"/>
</dbReference>
<name>A0A8J3M9K8_9RHOB</name>
<organism evidence="3 4">
    <name type="scientific">Seohaeicola zhoushanensis</name>
    <dbReference type="NCBI Taxonomy" id="1569283"/>
    <lineage>
        <taxon>Bacteria</taxon>
        <taxon>Pseudomonadati</taxon>
        <taxon>Pseudomonadota</taxon>
        <taxon>Alphaproteobacteria</taxon>
        <taxon>Rhodobacterales</taxon>
        <taxon>Roseobacteraceae</taxon>
        <taxon>Seohaeicola</taxon>
    </lineage>
</organism>
<dbReference type="PANTHER" id="PTHR21017">
    <property type="entry name" value="NIPSNAP-RELATED"/>
    <property type="match status" value="1"/>
</dbReference>
<keyword evidence="4" id="KW-1185">Reference proteome</keyword>
<evidence type="ECO:0000313" key="3">
    <source>
        <dbReference type="EMBL" id="GHF68555.1"/>
    </source>
</evidence>
<dbReference type="AlphaFoldDB" id="A0A8J3M9K8"/>
<sequence>MIVEQRTYTLRPGCVPDFVALVRDEGLAIQAPYLGAPLGYFTSESGTLNQIVHLWGFTDAGDRETRRAALAADPAWQGFVPKVLKLIDRMESRILLPTSFSAIGGQTA</sequence>
<dbReference type="Proteomes" id="UP000626220">
    <property type="component" value="Unassembled WGS sequence"/>
</dbReference>
<dbReference type="RefSeq" id="WP_189682347.1">
    <property type="nucleotide sequence ID" value="NZ_BNCJ01000021.1"/>
</dbReference>
<evidence type="ECO:0000313" key="4">
    <source>
        <dbReference type="Proteomes" id="UP000626220"/>
    </source>
</evidence>
<comment type="similarity">
    <text evidence="1">Belongs to the NipSnap family.</text>
</comment>
<evidence type="ECO:0000256" key="1">
    <source>
        <dbReference type="ARBA" id="ARBA00005291"/>
    </source>
</evidence>
<dbReference type="EMBL" id="BNCJ01000021">
    <property type="protein sequence ID" value="GHF68555.1"/>
    <property type="molecule type" value="Genomic_DNA"/>
</dbReference>
<reference evidence="3" key="2">
    <citation type="submission" date="2020-09" db="EMBL/GenBank/DDBJ databases">
        <authorList>
            <person name="Sun Q."/>
            <person name="Kim S."/>
        </authorList>
    </citation>
    <scope>NUCLEOTIDE SEQUENCE</scope>
    <source>
        <strain evidence="3">KCTC 42650</strain>
    </source>
</reference>